<dbReference type="Pfam" id="PF00119">
    <property type="entry name" value="ATP-synt_A"/>
    <property type="match status" value="1"/>
</dbReference>
<keyword evidence="7 11" id="KW-1133">Transmembrane helix</keyword>
<comment type="caution">
    <text evidence="13">The sequence shown here is derived from an EMBL/GenBank/DDBJ whole genome shotgun (WGS) entry which is preliminary data.</text>
</comment>
<accession>A0A316AG99</accession>
<proteinExistence type="inferred from homology"/>
<keyword evidence="3 11" id="KW-0813">Transport</keyword>
<evidence type="ECO:0000313" key="13">
    <source>
        <dbReference type="EMBL" id="PWJ56288.1"/>
    </source>
</evidence>
<keyword evidence="9 11" id="KW-0472">Membrane</keyword>
<dbReference type="EMBL" id="QGDQ01000001">
    <property type="protein sequence ID" value="PWJ56288.1"/>
    <property type="molecule type" value="Genomic_DNA"/>
</dbReference>
<feature type="transmembrane region" description="Helical" evidence="11">
    <location>
        <begin position="121"/>
        <end position="140"/>
    </location>
</feature>
<evidence type="ECO:0000313" key="14">
    <source>
        <dbReference type="Proteomes" id="UP000245469"/>
    </source>
</evidence>
<evidence type="ECO:0000256" key="10">
    <source>
        <dbReference type="ARBA" id="ARBA00023310"/>
    </source>
</evidence>
<evidence type="ECO:0000256" key="4">
    <source>
        <dbReference type="ARBA" id="ARBA00022547"/>
    </source>
</evidence>
<dbReference type="InterPro" id="IPR000568">
    <property type="entry name" value="ATP_synth_F0_asu"/>
</dbReference>
<dbReference type="RefSeq" id="WP_109772469.1">
    <property type="nucleotide sequence ID" value="NZ_QGDQ01000001.1"/>
</dbReference>
<feature type="transmembrane region" description="Helical" evidence="11">
    <location>
        <begin position="34"/>
        <end position="51"/>
    </location>
</feature>
<evidence type="ECO:0000256" key="11">
    <source>
        <dbReference type="HAMAP-Rule" id="MF_01393"/>
    </source>
</evidence>
<dbReference type="InterPro" id="IPR023011">
    <property type="entry name" value="ATP_synth_F0_asu_AS"/>
</dbReference>
<dbReference type="InterPro" id="IPR035908">
    <property type="entry name" value="F0_ATP_A_sf"/>
</dbReference>
<organism evidence="13 14">
    <name type="scientific">Quadrisphaera granulorum</name>
    <dbReference type="NCBI Taxonomy" id="317664"/>
    <lineage>
        <taxon>Bacteria</taxon>
        <taxon>Bacillati</taxon>
        <taxon>Actinomycetota</taxon>
        <taxon>Actinomycetes</taxon>
        <taxon>Kineosporiales</taxon>
        <taxon>Kineosporiaceae</taxon>
        <taxon>Quadrisphaera</taxon>
    </lineage>
</organism>
<evidence type="ECO:0000256" key="1">
    <source>
        <dbReference type="ARBA" id="ARBA00004141"/>
    </source>
</evidence>
<sequence>MIGVPTSAGFVPPSPADFWQPLIGDGGFAITRPMFLMVLTTAAICLVLVLGTRRLTLVPGRGQWALEGVYGFVRNSVGRDVIGAAHVRPYLGLLLAIFTLVLVNNVMGITPLVQYPTFSRIGFPIVLAVAVWAVYLVAHVRRNGLIGFLKHLVPPGLPVFAVPVVFVLELLTFLVIRPVTLALRLFGNMFAGHTLLLLFALGGEFMLLHGGAFLKVVSVPTFAIFFFITAFEILVSFLQAYVFVLLTSLYIAEVYADDH</sequence>
<name>A0A316AG99_9ACTN</name>
<keyword evidence="4 11" id="KW-0138">CF(0)</keyword>
<feature type="transmembrane region" description="Helical" evidence="11">
    <location>
        <begin position="182"/>
        <end position="201"/>
    </location>
</feature>
<reference evidence="13 14" key="1">
    <citation type="submission" date="2018-03" db="EMBL/GenBank/DDBJ databases">
        <title>Genomic Encyclopedia of Archaeal and Bacterial Type Strains, Phase II (KMG-II): from individual species to whole genera.</title>
        <authorList>
            <person name="Goeker M."/>
        </authorList>
    </citation>
    <scope>NUCLEOTIDE SEQUENCE [LARGE SCALE GENOMIC DNA]</scope>
    <source>
        <strain evidence="13 14">DSM 44889</strain>
    </source>
</reference>
<gene>
    <name evidence="11" type="primary">atpB</name>
    <name evidence="13" type="ORF">BXY45_101264</name>
</gene>
<dbReference type="NCBIfam" id="TIGR01131">
    <property type="entry name" value="ATP_synt_6_or_A"/>
    <property type="match status" value="1"/>
</dbReference>
<dbReference type="GO" id="GO:0005886">
    <property type="term" value="C:plasma membrane"/>
    <property type="evidence" value="ECO:0007669"/>
    <property type="project" value="UniProtKB-SubCell"/>
</dbReference>
<evidence type="ECO:0000256" key="2">
    <source>
        <dbReference type="ARBA" id="ARBA00006810"/>
    </source>
</evidence>
<evidence type="ECO:0000256" key="5">
    <source>
        <dbReference type="ARBA" id="ARBA00022692"/>
    </source>
</evidence>
<evidence type="ECO:0000256" key="8">
    <source>
        <dbReference type="ARBA" id="ARBA00023065"/>
    </source>
</evidence>
<dbReference type="GO" id="GO:0046933">
    <property type="term" value="F:proton-transporting ATP synthase activity, rotational mechanism"/>
    <property type="evidence" value="ECO:0007669"/>
    <property type="project" value="UniProtKB-UniRule"/>
</dbReference>
<dbReference type="AlphaFoldDB" id="A0A316AG99"/>
<dbReference type="PANTHER" id="PTHR11410">
    <property type="entry name" value="ATP SYNTHASE SUBUNIT A"/>
    <property type="match status" value="1"/>
</dbReference>
<comment type="function">
    <text evidence="11 12">Key component of the proton channel; it plays a direct role in the translocation of protons across the membrane.</text>
</comment>
<dbReference type="CDD" id="cd00310">
    <property type="entry name" value="ATP-synt_Fo_a_6"/>
    <property type="match status" value="1"/>
</dbReference>
<feature type="transmembrane region" description="Helical" evidence="11">
    <location>
        <begin position="90"/>
        <end position="109"/>
    </location>
</feature>
<keyword evidence="5 11" id="KW-0812">Transmembrane</keyword>
<keyword evidence="8 11" id="KW-0406">Ion transport</keyword>
<comment type="subcellular location">
    <subcellularLocation>
        <location evidence="11 12">Cell membrane</location>
        <topology evidence="11 12">Multi-pass membrane protein</topology>
    </subcellularLocation>
    <subcellularLocation>
        <location evidence="1">Membrane</location>
        <topology evidence="1">Multi-pass membrane protein</topology>
    </subcellularLocation>
</comment>
<evidence type="ECO:0000256" key="9">
    <source>
        <dbReference type="ARBA" id="ARBA00023136"/>
    </source>
</evidence>
<dbReference type="SUPFAM" id="SSF81336">
    <property type="entry name" value="F1F0 ATP synthase subunit A"/>
    <property type="match status" value="1"/>
</dbReference>
<keyword evidence="14" id="KW-1185">Reference proteome</keyword>
<dbReference type="Proteomes" id="UP000245469">
    <property type="component" value="Unassembled WGS sequence"/>
</dbReference>
<keyword evidence="11" id="KW-1003">Cell membrane</keyword>
<evidence type="ECO:0000256" key="6">
    <source>
        <dbReference type="ARBA" id="ARBA00022781"/>
    </source>
</evidence>
<dbReference type="PRINTS" id="PR00123">
    <property type="entry name" value="ATPASEA"/>
</dbReference>
<dbReference type="HAMAP" id="MF_01393">
    <property type="entry name" value="ATP_synth_a_bact"/>
    <property type="match status" value="1"/>
</dbReference>
<dbReference type="GO" id="GO:0045259">
    <property type="term" value="C:proton-transporting ATP synthase complex"/>
    <property type="evidence" value="ECO:0007669"/>
    <property type="project" value="UniProtKB-KW"/>
</dbReference>
<evidence type="ECO:0000256" key="3">
    <source>
        <dbReference type="ARBA" id="ARBA00022448"/>
    </source>
</evidence>
<protein>
    <recommendedName>
        <fullName evidence="11 12">ATP synthase subunit a</fullName>
    </recommendedName>
    <alternativeName>
        <fullName evidence="11">ATP synthase F0 sector subunit a</fullName>
    </alternativeName>
    <alternativeName>
        <fullName evidence="11">F-ATPase subunit 6</fullName>
    </alternativeName>
</protein>
<evidence type="ECO:0000256" key="7">
    <source>
        <dbReference type="ARBA" id="ARBA00022989"/>
    </source>
</evidence>
<dbReference type="OrthoDB" id="9809130at2"/>
<keyword evidence="6 11" id="KW-0375">Hydrogen ion transport</keyword>
<dbReference type="Gene3D" id="1.20.120.220">
    <property type="entry name" value="ATP synthase, F0 complex, subunit A"/>
    <property type="match status" value="1"/>
</dbReference>
<comment type="similarity">
    <text evidence="2 11 12">Belongs to the ATPase A chain family.</text>
</comment>
<dbReference type="PANTHER" id="PTHR11410:SF0">
    <property type="entry name" value="ATP SYNTHASE SUBUNIT A"/>
    <property type="match status" value="1"/>
</dbReference>
<dbReference type="InterPro" id="IPR045083">
    <property type="entry name" value="ATP_synth_F0_asu_bact/mt"/>
</dbReference>
<feature type="transmembrane region" description="Helical" evidence="11">
    <location>
        <begin position="152"/>
        <end position="176"/>
    </location>
</feature>
<keyword evidence="10 11" id="KW-0066">ATP synthesis</keyword>
<evidence type="ECO:0000256" key="12">
    <source>
        <dbReference type="RuleBase" id="RU000483"/>
    </source>
</evidence>
<dbReference type="PROSITE" id="PS00449">
    <property type="entry name" value="ATPASE_A"/>
    <property type="match status" value="1"/>
</dbReference>